<keyword evidence="2" id="KW-0436">Ligase</keyword>
<feature type="compositionally biased region" description="Basic and acidic residues" evidence="1">
    <location>
        <begin position="71"/>
        <end position="82"/>
    </location>
</feature>
<feature type="compositionally biased region" description="Basic and acidic residues" evidence="1">
    <location>
        <begin position="39"/>
        <end position="57"/>
    </location>
</feature>
<accession>A0A6J4T6U2</accession>
<evidence type="ECO:0000313" key="2">
    <source>
        <dbReference type="EMBL" id="CAA9514659.1"/>
    </source>
</evidence>
<feature type="region of interest" description="Disordered" evidence="1">
    <location>
        <begin position="27"/>
        <end position="142"/>
    </location>
</feature>
<proteinExistence type="predicted"/>
<name>A0A6J4T6U2_9SPHN</name>
<evidence type="ECO:0000256" key="1">
    <source>
        <dbReference type="SAM" id="MobiDB-lite"/>
    </source>
</evidence>
<organism evidence="2">
    <name type="scientific">uncultured Sphingomonas sp</name>
    <dbReference type="NCBI Taxonomy" id="158754"/>
    <lineage>
        <taxon>Bacteria</taxon>
        <taxon>Pseudomonadati</taxon>
        <taxon>Pseudomonadota</taxon>
        <taxon>Alphaproteobacteria</taxon>
        <taxon>Sphingomonadales</taxon>
        <taxon>Sphingomonadaceae</taxon>
        <taxon>Sphingomonas</taxon>
        <taxon>environmental samples</taxon>
    </lineage>
</organism>
<dbReference type="EMBL" id="CADCWA010000080">
    <property type="protein sequence ID" value="CAA9514659.1"/>
    <property type="molecule type" value="Genomic_DNA"/>
</dbReference>
<gene>
    <name evidence="2" type="ORF">AVDCRST_MAG31-1199</name>
</gene>
<dbReference type="AlphaFoldDB" id="A0A6J4T6U2"/>
<reference evidence="2" key="1">
    <citation type="submission" date="2020-02" db="EMBL/GenBank/DDBJ databases">
        <authorList>
            <person name="Meier V. D."/>
        </authorList>
    </citation>
    <scope>NUCLEOTIDE SEQUENCE</scope>
    <source>
        <strain evidence="2">AVDCRST_MAG31</strain>
    </source>
</reference>
<sequence length="142" mass="14949">HRILLQGRCAGRPDGRGRAYRLLRLGQPGRDERHRRHGDPRERLHVRDVRGDRHPPDRLQAGVRAGVGERLPARDPGGRDQPGRLPAVGHEDQREAGQGPVPAEPGRGSGGVPGGRAPAGAAAGGGVRGAGPRQPSEEAGEV</sequence>
<feature type="non-terminal residue" evidence="2">
    <location>
        <position position="142"/>
    </location>
</feature>
<dbReference type="GO" id="GO:0004639">
    <property type="term" value="F:phosphoribosylaminoimidazolesuccinocarboxamide synthase activity"/>
    <property type="evidence" value="ECO:0007669"/>
    <property type="project" value="UniProtKB-EC"/>
</dbReference>
<feature type="non-terminal residue" evidence="2">
    <location>
        <position position="1"/>
    </location>
</feature>
<dbReference type="EC" id="6.3.2.6" evidence="2"/>
<protein>
    <submittedName>
        <fullName evidence="2">Phosphoribosylaminoimidazole-succinocarboxamide synthase</fullName>
        <ecNumber evidence="2">6.3.2.6</ecNumber>
    </submittedName>
</protein>